<evidence type="ECO:0000256" key="1">
    <source>
        <dbReference type="SAM" id="MobiDB-lite"/>
    </source>
</evidence>
<keyword evidence="5" id="KW-1185">Reference proteome</keyword>
<feature type="compositionally biased region" description="Low complexity" evidence="1">
    <location>
        <begin position="262"/>
        <end position="283"/>
    </location>
</feature>
<sequence length="335" mass="32343">MSVRTAPAPHARSRAARLVLLAASVLLALTLCAAPGAALAAPANPFEVAGPADAYTWDGATLHVTGADVTVTGMAAASDPAAAGDVTVEAGGSLAVGAGVRIGTLAVAGGTLDLSAVAAGEPLAVDACSLGGGTLGTLVAPFGATSLAQLVDAGSLVASDGMNVVEDGERIGTLRSDGSFAITATRAVTFVGWDGAVLETQTVPLFSAAVAPEVASPDGFAFTGWDRPFDRVVEDATVTALFAPAPAPEPQPAPDPQPESAPAPSSSSGSASSSGAAVPSASAGNPQARITSNGPQARVGSSKALAKTADPLPVAALAGAAAVALAALIVAKKRS</sequence>
<evidence type="ECO:0000313" key="5">
    <source>
        <dbReference type="Proteomes" id="UP000253817"/>
    </source>
</evidence>
<evidence type="ECO:0000256" key="3">
    <source>
        <dbReference type="SAM" id="SignalP"/>
    </source>
</evidence>
<feature type="transmembrane region" description="Helical" evidence="2">
    <location>
        <begin position="312"/>
        <end position="331"/>
    </location>
</feature>
<proteinExistence type="predicted"/>
<feature type="signal peptide" evidence="3">
    <location>
        <begin position="1"/>
        <end position="40"/>
    </location>
</feature>
<feature type="compositionally biased region" description="Pro residues" evidence="1">
    <location>
        <begin position="245"/>
        <end position="261"/>
    </location>
</feature>
<comment type="caution">
    <text evidence="4">The sequence shown here is derived from an EMBL/GenBank/DDBJ whole genome shotgun (WGS) entry which is preliminary data.</text>
</comment>
<keyword evidence="2" id="KW-0812">Transmembrane</keyword>
<feature type="compositionally biased region" description="Polar residues" evidence="1">
    <location>
        <begin position="284"/>
        <end position="295"/>
    </location>
</feature>
<keyword evidence="2" id="KW-1133">Transmembrane helix</keyword>
<dbReference type="RefSeq" id="WP_114547783.1">
    <property type="nucleotide sequence ID" value="NZ_PPTT01000042.1"/>
</dbReference>
<protein>
    <submittedName>
        <fullName evidence="4">Uncharacterized protein</fullName>
    </submittedName>
</protein>
<feature type="chain" id="PRO_5045069698" evidence="3">
    <location>
        <begin position="41"/>
        <end position="335"/>
    </location>
</feature>
<dbReference type="Proteomes" id="UP000253817">
    <property type="component" value="Unassembled WGS sequence"/>
</dbReference>
<reference evidence="4 5" key="1">
    <citation type="journal article" date="2018" name="Elife">
        <title>Discovery and characterization of a prevalent human gut bacterial enzyme sufficient for the inactivation of a family of plant toxins.</title>
        <authorList>
            <person name="Koppel N."/>
            <person name="Bisanz J.E."/>
            <person name="Pandelia M.E."/>
            <person name="Turnbaugh P.J."/>
            <person name="Balskus E.P."/>
        </authorList>
    </citation>
    <scope>NUCLEOTIDE SEQUENCE [LARGE SCALE GENOMIC DNA]</scope>
    <source>
        <strain evidence="4 5">DSM 16107</strain>
    </source>
</reference>
<accession>A0ABX9HES3</accession>
<keyword evidence="2" id="KW-0472">Membrane</keyword>
<gene>
    <name evidence="4" type="ORF">C1876_16325</name>
</gene>
<evidence type="ECO:0000313" key="4">
    <source>
        <dbReference type="EMBL" id="RDB65077.1"/>
    </source>
</evidence>
<evidence type="ECO:0000256" key="2">
    <source>
        <dbReference type="SAM" id="Phobius"/>
    </source>
</evidence>
<keyword evidence="3" id="KW-0732">Signal</keyword>
<feature type="region of interest" description="Disordered" evidence="1">
    <location>
        <begin position="244"/>
        <end position="304"/>
    </location>
</feature>
<organism evidence="4 5">
    <name type="scientific">Eggerthella sinensis</name>
    <dbReference type="NCBI Taxonomy" id="242230"/>
    <lineage>
        <taxon>Bacteria</taxon>
        <taxon>Bacillati</taxon>
        <taxon>Actinomycetota</taxon>
        <taxon>Coriobacteriia</taxon>
        <taxon>Eggerthellales</taxon>
        <taxon>Eggerthellaceae</taxon>
        <taxon>Eggerthella</taxon>
    </lineage>
</organism>
<name>A0ABX9HES3_9ACTN</name>
<dbReference type="EMBL" id="PPTT01000042">
    <property type="protein sequence ID" value="RDB65077.1"/>
    <property type="molecule type" value="Genomic_DNA"/>
</dbReference>